<keyword evidence="1" id="KW-0560">Oxidoreductase</keyword>
<dbReference type="SUPFAM" id="SSF48179">
    <property type="entry name" value="6-phosphogluconate dehydrogenase C-terminal domain-like"/>
    <property type="match status" value="1"/>
</dbReference>
<dbReference type="InterPro" id="IPR036291">
    <property type="entry name" value="NAD(P)-bd_dom_sf"/>
</dbReference>
<evidence type="ECO:0000259" key="2">
    <source>
        <dbReference type="Pfam" id="PF03446"/>
    </source>
</evidence>
<reference evidence="4" key="1">
    <citation type="submission" date="2015-10" db="EMBL/GenBank/DDBJ databases">
        <authorList>
            <person name="Gilbert D.G."/>
        </authorList>
    </citation>
    <scope>NUCLEOTIDE SEQUENCE</scope>
</reference>
<organism evidence="4">
    <name type="scientific">hydrothermal vent metagenome</name>
    <dbReference type="NCBI Taxonomy" id="652676"/>
    <lineage>
        <taxon>unclassified sequences</taxon>
        <taxon>metagenomes</taxon>
        <taxon>ecological metagenomes</taxon>
    </lineage>
</organism>
<dbReference type="InterPro" id="IPR015815">
    <property type="entry name" value="HIBADH-related"/>
</dbReference>
<dbReference type="PIRSF" id="PIRSF000103">
    <property type="entry name" value="HIBADH"/>
    <property type="match status" value="1"/>
</dbReference>
<dbReference type="InterPro" id="IPR051265">
    <property type="entry name" value="HIBADH-related_NP60_sf"/>
</dbReference>
<dbReference type="AlphaFoldDB" id="A0A160V661"/>
<dbReference type="Pfam" id="PF03446">
    <property type="entry name" value="NAD_binding_2"/>
    <property type="match status" value="1"/>
</dbReference>
<dbReference type="InterPro" id="IPR006115">
    <property type="entry name" value="6PGDH_NADP-bd"/>
</dbReference>
<evidence type="ECO:0000256" key="1">
    <source>
        <dbReference type="ARBA" id="ARBA00023002"/>
    </source>
</evidence>
<dbReference type="GO" id="GO:0016491">
    <property type="term" value="F:oxidoreductase activity"/>
    <property type="evidence" value="ECO:0007669"/>
    <property type="project" value="UniProtKB-KW"/>
</dbReference>
<dbReference type="SUPFAM" id="SSF51735">
    <property type="entry name" value="NAD(P)-binding Rossmann-fold domains"/>
    <property type="match status" value="1"/>
</dbReference>
<name>A0A160V661_9ZZZZ</name>
<dbReference type="Pfam" id="PF09130">
    <property type="entry name" value="DUF1932"/>
    <property type="match status" value="1"/>
</dbReference>
<dbReference type="Gene3D" id="1.10.1040.10">
    <property type="entry name" value="N-(1-d-carboxylethyl)-l-norvaline Dehydrogenase, domain 2"/>
    <property type="match status" value="1"/>
</dbReference>
<dbReference type="Gene3D" id="3.40.50.720">
    <property type="entry name" value="NAD(P)-binding Rossmann-like Domain"/>
    <property type="match status" value="1"/>
</dbReference>
<accession>A0A160V661</accession>
<dbReference type="InterPro" id="IPR013328">
    <property type="entry name" value="6PGD_dom2"/>
</dbReference>
<dbReference type="EMBL" id="FAXA01000028">
    <property type="protein sequence ID" value="CUV01219.1"/>
    <property type="molecule type" value="Genomic_DNA"/>
</dbReference>
<evidence type="ECO:0000259" key="3">
    <source>
        <dbReference type="Pfam" id="PF09130"/>
    </source>
</evidence>
<dbReference type="InterPro" id="IPR015814">
    <property type="entry name" value="Pgluconate_DH_NAD-bd_C"/>
</dbReference>
<dbReference type="PANTHER" id="PTHR43580:SF2">
    <property type="entry name" value="CYTOKINE-LIKE NUCLEAR FACTOR N-PAC"/>
    <property type="match status" value="1"/>
</dbReference>
<sequence length="293" mass="31619">MPIESVAILSPGDMGHAIGQLLKENELRVLTCLTGRSKRTRELSDQAGITDVPNLNELVEQSDVLMSVTVSEAVPGLCREIADAVKATGTELVFAECNAIAPELSKEMEGVLQGAGARYVDASIIGGPPRNGSSPRIYVSGDNATEFEQLRDFGLDVRNLGPQLGRASGIKMCYAAMTKGTTALHAELLIAAEKLGLTKELMAEFSGSQPAVVSRMEGWMPTMPAKSRRWVSEMEEIEKTFSDLGMTPNIFKGVADIYRMISATALGDENPESRDKDRDLADTIRIIAEAVEE</sequence>
<evidence type="ECO:0000313" key="4">
    <source>
        <dbReference type="EMBL" id="CUV01219.1"/>
    </source>
</evidence>
<gene>
    <name evidence="4" type="ORF">MGWOODY_Clf1900</name>
</gene>
<dbReference type="GO" id="GO:0050661">
    <property type="term" value="F:NADP binding"/>
    <property type="evidence" value="ECO:0007669"/>
    <property type="project" value="InterPro"/>
</dbReference>
<dbReference type="PANTHER" id="PTHR43580">
    <property type="entry name" value="OXIDOREDUCTASE GLYR1-RELATED"/>
    <property type="match status" value="1"/>
</dbReference>
<feature type="domain" description="Phosphogluconate dehydrogenase NAD-binding putative C-terminal" evidence="3">
    <location>
        <begin position="192"/>
        <end position="259"/>
    </location>
</feature>
<dbReference type="InterPro" id="IPR008927">
    <property type="entry name" value="6-PGluconate_DH-like_C_sf"/>
</dbReference>
<protein>
    <submittedName>
        <fullName evidence="4">3-hydroxyisobutyrate dehydrogenase and related beta-hydroxyacid dehydrogenases</fullName>
    </submittedName>
</protein>
<feature type="domain" description="6-phosphogluconate dehydrogenase NADP-binding" evidence="2">
    <location>
        <begin position="10"/>
        <end position="150"/>
    </location>
</feature>
<proteinExistence type="predicted"/>